<dbReference type="Proteomes" id="UP001378592">
    <property type="component" value="Unassembled WGS sequence"/>
</dbReference>
<dbReference type="PROSITE" id="PS51468">
    <property type="entry name" value="VIT"/>
    <property type="match status" value="1"/>
</dbReference>
<organism evidence="2 3">
    <name type="scientific">Gryllus longicercus</name>
    <dbReference type="NCBI Taxonomy" id="2509291"/>
    <lineage>
        <taxon>Eukaryota</taxon>
        <taxon>Metazoa</taxon>
        <taxon>Ecdysozoa</taxon>
        <taxon>Arthropoda</taxon>
        <taxon>Hexapoda</taxon>
        <taxon>Insecta</taxon>
        <taxon>Pterygota</taxon>
        <taxon>Neoptera</taxon>
        <taxon>Polyneoptera</taxon>
        <taxon>Orthoptera</taxon>
        <taxon>Ensifera</taxon>
        <taxon>Gryllidea</taxon>
        <taxon>Grylloidea</taxon>
        <taxon>Gryllidae</taxon>
        <taxon>Gryllinae</taxon>
        <taxon>Gryllus</taxon>
    </lineage>
</organism>
<dbReference type="PANTHER" id="PTHR10338:SF108">
    <property type="entry name" value="INTER-ALPHA-TRYPSIN INHIBITOR HEAVY CHAIN H4-LIKE PROTEIN"/>
    <property type="match status" value="1"/>
</dbReference>
<sequence length="152" mass="16896">MERSFQDIYVTNHPKRRGVFQESELCERLWIALQAAELNVTLARPLRALAASVQSEAPPQETDTQQTTRRDAVATARVTDATASALAALHQPLNALRQHRGDIKSLEVRCDVVHRYARTEVLGAVENPADESKVLTFGVLLPEEAFISGFEM</sequence>
<feature type="domain" description="VIT" evidence="1">
    <location>
        <begin position="87"/>
        <end position="152"/>
    </location>
</feature>
<dbReference type="Pfam" id="PF08487">
    <property type="entry name" value="VIT"/>
    <property type="match status" value="1"/>
</dbReference>
<comment type="caution">
    <text evidence="2">The sequence shown here is derived from an EMBL/GenBank/DDBJ whole genome shotgun (WGS) entry which is preliminary data.</text>
</comment>
<name>A0AAN9VP64_9ORTH</name>
<evidence type="ECO:0000259" key="1">
    <source>
        <dbReference type="PROSITE" id="PS51468"/>
    </source>
</evidence>
<reference evidence="2 3" key="1">
    <citation type="submission" date="2024-03" db="EMBL/GenBank/DDBJ databases">
        <title>The genome assembly and annotation of the cricket Gryllus longicercus Weissman &amp; Gray.</title>
        <authorList>
            <person name="Szrajer S."/>
            <person name="Gray D."/>
            <person name="Ylla G."/>
        </authorList>
    </citation>
    <scope>NUCLEOTIDE SEQUENCE [LARGE SCALE GENOMIC DNA]</scope>
    <source>
        <strain evidence="2">DAG 2021-001</strain>
        <tissue evidence="2">Whole body minus gut</tissue>
    </source>
</reference>
<gene>
    <name evidence="2" type="ORF">R5R35_010576</name>
</gene>
<dbReference type="PANTHER" id="PTHR10338">
    <property type="entry name" value="INTER-ALPHA-TRYPSIN INHIBITOR HEAVY CHAIN FAMILY MEMBER"/>
    <property type="match status" value="1"/>
</dbReference>
<keyword evidence="3" id="KW-1185">Reference proteome</keyword>
<dbReference type="InterPro" id="IPR013694">
    <property type="entry name" value="VIT"/>
</dbReference>
<dbReference type="AlphaFoldDB" id="A0AAN9VP64"/>
<dbReference type="InterPro" id="IPR050934">
    <property type="entry name" value="ITIH"/>
</dbReference>
<dbReference type="EMBL" id="JAZDUA010000313">
    <property type="protein sequence ID" value="KAK7794884.1"/>
    <property type="molecule type" value="Genomic_DNA"/>
</dbReference>
<protein>
    <recommendedName>
        <fullName evidence="1">VIT domain-containing protein</fullName>
    </recommendedName>
</protein>
<proteinExistence type="predicted"/>
<evidence type="ECO:0000313" key="3">
    <source>
        <dbReference type="Proteomes" id="UP001378592"/>
    </source>
</evidence>
<evidence type="ECO:0000313" key="2">
    <source>
        <dbReference type="EMBL" id="KAK7794884.1"/>
    </source>
</evidence>
<accession>A0AAN9VP64</accession>